<dbReference type="SUPFAM" id="SSF46894">
    <property type="entry name" value="C-terminal effector domain of the bipartite response regulators"/>
    <property type="match status" value="1"/>
</dbReference>
<proteinExistence type="inferred from homology"/>
<dbReference type="InterPro" id="IPR036388">
    <property type="entry name" value="WH-like_DNA-bd_sf"/>
</dbReference>
<dbReference type="Gene3D" id="1.25.40.10">
    <property type="entry name" value="Tetratricopeptide repeat domain"/>
    <property type="match status" value="3"/>
</dbReference>
<name>A0ABP5F150_9ACTN</name>
<dbReference type="InterPro" id="IPR051677">
    <property type="entry name" value="AfsR-DnrI-RedD_regulator"/>
</dbReference>
<comment type="similarity">
    <text evidence="1">Belongs to the AfsR/DnrI/RedD regulatory family.</text>
</comment>
<evidence type="ECO:0000256" key="4">
    <source>
        <dbReference type="ARBA" id="ARBA00023163"/>
    </source>
</evidence>
<accession>A0ABP5F150</accession>
<reference evidence="8" key="1">
    <citation type="journal article" date="2019" name="Int. J. Syst. Evol. Microbiol.">
        <title>The Global Catalogue of Microorganisms (GCM) 10K type strain sequencing project: providing services to taxonomists for standard genome sequencing and annotation.</title>
        <authorList>
            <consortium name="The Broad Institute Genomics Platform"/>
            <consortium name="The Broad Institute Genome Sequencing Center for Infectious Disease"/>
            <person name="Wu L."/>
            <person name="Ma J."/>
        </authorList>
    </citation>
    <scope>NUCLEOTIDE SEQUENCE [LARGE SCALE GENOMIC DNA]</scope>
    <source>
        <strain evidence="8">JCM 16014</strain>
    </source>
</reference>
<dbReference type="Pfam" id="PF03704">
    <property type="entry name" value="BTAD"/>
    <property type="match status" value="1"/>
</dbReference>
<dbReference type="SMART" id="SM00862">
    <property type="entry name" value="Trans_reg_C"/>
    <property type="match status" value="1"/>
</dbReference>
<evidence type="ECO:0000313" key="8">
    <source>
        <dbReference type="Proteomes" id="UP001500751"/>
    </source>
</evidence>
<dbReference type="SMART" id="SM00028">
    <property type="entry name" value="TPR"/>
    <property type="match status" value="5"/>
</dbReference>
<dbReference type="EMBL" id="BAAAQN010000001">
    <property type="protein sequence ID" value="GAA2011729.1"/>
    <property type="molecule type" value="Genomic_DNA"/>
</dbReference>
<dbReference type="Pfam" id="PF13176">
    <property type="entry name" value="TPR_7"/>
    <property type="match status" value="1"/>
</dbReference>
<comment type="caution">
    <text evidence="7">The sequence shown here is derived from an EMBL/GenBank/DDBJ whole genome shotgun (WGS) entry which is preliminary data.</text>
</comment>
<protein>
    <submittedName>
        <fullName evidence="7">BTAD domain-containing putative transcriptional regulator</fullName>
    </submittedName>
</protein>
<gene>
    <name evidence="7" type="ORF">GCM10009839_02410</name>
</gene>
<dbReference type="Gene3D" id="3.40.50.300">
    <property type="entry name" value="P-loop containing nucleotide triphosphate hydrolases"/>
    <property type="match status" value="1"/>
</dbReference>
<keyword evidence="4" id="KW-0804">Transcription</keyword>
<dbReference type="Pfam" id="PF13424">
    <property type="entry name" value="TPR_12"/>
    <property type="match status" value="2"/>
</dbReference>
<evidence type="ECO:0000259" key="6">
    <source>
        <dbReference type="PROSITE" id="PS51755"/>
    </source>
</evidence>
<dbReference type="Pfam" id="PF00486">
    <property type="entry name" value="Trans_reg_C"/>
    <property type="match status" value="1"/>
</dbReference>
<evidence type="ECO:0000256" key="2">
    <source>
        <dbReference type="ARBA" id="ARBA00023015"/>
    </source>
</evidence>
<evidence type="ECO:0000313" key="7">
    <source>
        <dbReference type="EMBL" id="GAA2011729.1"/>
    </source>
</evidence>
<dbReference type="CDD" id="cd00383">
    <property type="entry name" value="trans_reg_C"/>
    <property type="match status" value="1"/>
</dbReference>
<dbReference type="PANTHER" id="PTHR35807">
    <property type="entry name" value="TRANSCRIPTIONAL REGULATOR REDD-RELATED"/>
    <property type="match status" value="1"/>
</dbReference>
<dbReference type="InterPro" id="IPR001867">
    <property type="entry name" value="OmpR/PhoB-type_DNA-bd"/>
</dbReference>
<organism evidence="7 8">
    <name type="scientific">Catenulispora yoronensis</name>
    <dbReference type="NCBI Taxonomy" id="450799"/>
    <lineage>
        <taxon>Bacteria</taxon>
        <taxon>Bacillati</taxon>
        <taxon>Actinomycetota</taxon>
        <taxon>Actinomycetes</taxon>
        <taxon>Catenulisporales</taxon>
        <taxon>Catenulisporaceae</taxon>
        <taxon>Catenulispora</taxon>
    </lineage>
</organism>
<sequence length="1039" mass="113739">MRLTLLGALELWHDARSYPIGGRKEKRLLAILAMEAGNAVSAQSLAERLWDHEPPRSARESIQVHVSRLRKRLRDVCGDSLIVSTASGGYRLDMPLEDIDARHFLQLFHLGTSTRAAEPLKARSLLQRAEALWHGEPLAGIEGQWAETTRRVLLAHRRNATLARIELELQTDNPSADLIGELTELTSDGHTDQKAVALLMSALEVAGRTEEALAAFHTARIRLQNLGIEPRPELRAMHQQILRGTAHSRPSAPTGTAWVPDTLDPDPPHLAGRDQELAELLDGIAHDIRTRSGPALFALDGMPGIGKTALTVRAAHLLRPHCPDGFLQISLRTHHLSQSPVTARDALVQALDDIATPARQMARADSTNALAALWRRRTSGLRILLLLDDVADSQQIEALLPTAPGSVVLLTSRRRLSGLSGLRQHTLQPLSDAAAGEMLSVIVGRNLPDLAQSLEQFTRRCGGLPLAMEVAAAYLRTRPTWALADLNDRLVTAQKRSAADHLNSRTYAAFAVSLYALPEEQRTVLCLLAAHPGPDIGTDAVSALTGTDPATADLALEALLEYHLIEETRPHRYRLHDLMREYALTELALRQGPADTDAALSRLLSFYLATALSADRAIHPRRRPAAESPAVARTTPTFDSPGRARAWLDTEWQNLDAMNLLAHQRGWHDRARLLPLVLAEFLDRRGDWTRAIGILQQAMESHANAGKGFGDATAARLLTDLAAARIRTGELDLALSLAQRALNAWVECGDRYGQANAWVQIGRTHFHARQPALAIPAYEQAAALYDSLGDLGRRAVAEDHLSVQMFELGRHAEAFTLSHRALETARDIGDPALQCDVHTNLGEMYRRAGHVDKALWHLHQAEAFIDDLGDPQNTAVLHSNIGAVHSDLGEHEAAQASFHTALTLFQALGDHRNEIDTLISLAGTDINRGDHGAAFQHLHHASHLAASIHDPLRRARIHLTTGHAHRGRRQLPEALNSYHASVAEALTAEAPLDQAHALRAIGEVLDLREDPDAAAFAQRANTIYQQLRHPAAMPDETAP</sequence>
<dbReference type="Pfam" id="PF00931">
    <property type="entry name" value="NB-ARC"/>
    <property type="match status" value="1"/>
</dbReference>
<dbReference type="InterPro" id="IPR005158">
    <property type="entry name" value="BTAD"/>
</dbReference>
<evidence type="ECO:0000256" key="1">
    <source>
        <dbReference type="ARBA" id="ARBA00005820"/>
    </source>
</evidence>
<dbReference type="Gene3D" id="1.10.10.10">
    <property type="entry name" value="Winged helix-like DNA-binding domain superfamily/Winged helix DNA-binding domain"/>
    <property type="match status" value="1"/>
</dbReference>
<feature type="domain" description="OmpR/PhoB-type" evidence="6">
    <location>
        <begin position="1"/>
        <end position="94"/>
    </location>
</feature>
<dbReference type="InterPro" id="IPR011990">
    <property type="entry name" value="TPR-like_helical_dom_sf"/>
</dbReference>
<dbReference type="SUPFAM" id="SSF52540">
    <property type="entry name" value="P-loop containing nucleoside triphosphate hydrolases"/>
    <property type="match status" value="1"/>
</dbReference>
<evidence type="ECO:0000256" key="5">
    <source>
        <dbReference type="PROSITE-ProRule" id="PRU01091"/>
    </source>
</evidence>
<dbReference type="Proteomes" id="UP001500751">
    <property type="component" value="Unassembled WGS sequence"/>
</dbReference>
<dbReference type="SUPFAM" id="SSF48452">
    <property type="entry name" value="TPR-like"/>
    <property type="match status" value="3"/>
</dbReference>
<dbReference type="PANTHER" id="PTHR35807:SF1">
    <property type="entry name" value="TRANSCRIPTIONAL REGULATOR REDD"/>
    <property type="match status" value="1"/>
</dbReference>
<dbReference type="SMART" id="SM01043">
    <property type="entry name" value="BTAD"/>
    <property type="match status" value="1"/>
</dbReference>
<keyword evidence="8" id="KW-1185">Reference proteome</keyword>
<keyword evidence="3 5" id="KW-0238">DNA-binding</keyword>
<dbReference type="InterPro" id="IPR016032">
    <property type="entry name" value="Sig_transdc_resp-reg_C-effctor"/>
</dbReference>
<dbReference type="RefSeq" id="WP_344663562.1">
    <property type="nucleotide sequence ID" value="NZ_BAAAQN010000001.1"/>
</dbReference>
<dbReference type="InterPro" id="IPR019734">
    <property type="entry name" value="TPR_rpt"/>
</dbReference>
<feature type="DNA-binding region" description="OmpR/PhoB-type" evidence="5">
    <location>
        <begin position="1"/>
        <end position="94"/>
    </location>
</feature>
<dbReference type="PROSITE" id="PS51755">
    <property type="entry name" value="OMPR_PHOB"/>
    <property type="match status" value="1"/>
</dbReference>
<evidence type="ECO:0000256" key="3">
    <source>
        <dbReference type="ARBA" id="ARBA00023125"/>
    </source>
</evidence>
<dbReference type="PRINTS" id="PR00364">
    <property type="entry name" value="DISEASERSIST"/>
</dbReference>
<dbReference type="InterPro" id="IPR002182">
    <property type="entry name" value="NB-ARC"/>
</dbReference>
<keyword evidence="2" id="KW-0805">Transcription regulation</keyword>
<dbReference type="InterPro" id="IPR027417">
    <property type="entry name" value="P-loop_NTPase"/>
</dbReference>